<evidence type="ECO:0000313" key="3">
    <source>
        <dbReference type="EMBL" id="AWN81878.1"/>
    </source>
</evidence>
<feature type="coiled-coil region" evidence="1">
    <location>
        <begin position="198"/>
        <end position="225"/>
    </location>
</feature>
<feature type="compositionally biased region" description="Polar residues" evidence="2">
    <location>
        <begin position="77"/>
        <end position="88"/>
    </location>
</feature>
<evidence type="ECO:0000313" key="4">
    <source>
        <dbReference type="Proteomes" id="UP000245872"/>
    </source>
</evidence>
<evidence type="ECO:0000256" key="1">
    <source>
        <dbReference type="SAM" id="Coils"/>
    </source>
</evidence>
<sequence length="303" mass="34418">MVFVSKQLKLDRPMVSGFIKNLACCTRRLFHPSVLSMALFPLLFAGECEGGKSPRQPSSKDELARNLKDTNGKPASASESKTEASIKSLSQVKTGTEPIAEKDKATKSFIDKWYQDTIEPVVSDFISLLEKHSEKCKKLIEIQLQSETISEEELSNMESEVCAFLLKLEQAQELFDNDIPELAGALIDIDIIDIDIQIDIIKSTSKEFQQRLNDLKRETSRDNNKRTKYISYLLSIQSEFLQSMFNKLLKQQLPTLLTTNLLKVEKEKGLEGLKAEMKSIENDLKEMGNKKFQLTNNLINYLL</sequence>
<evidence type="ECO:0000256" key="2">
    <source>
        <dbReference type="SAM" id="MobiDB-lite"/>
    </source>
</evidence>
<keyword evidence="1" id="KW-0175">Coiled coil</keyword>
<keyword evidence="4" id="KW-1185">Reference proteome</keyword>
<accession>A0A2Z3L8D6</accession>
<feature type="region of interest" description="Disordered" evidence="2">
    <location>
        <begin position="51"/>
        <end position="88"/>
    </location>
</feature>
<proteinExistence type="predicted"/>
<dbReference type="KEGG" id="cher:DK880_00562"/>
<feature type="coiled-coil region" evidence="1">
    <location>
        <begin position="263"/>
        <end position="297"/>
    </location>
</feature>
<feature type="compositionally biased region" description="Basic and acidic residues" evidence="2">
    <location>
        <begin position="58"/>
        <end position="71"/>
    </location>
</feature>
<gene>
    <name evidence="3" type="ORF">DK880_00562</name>
</gene>
<protein>
    <submittedName>
        <fullName evidence="3">Uncharacterized protein</fullName>
    </submittedName>
</protein>
<dbReference type="AlphaFoldDB" id="A0A2Z3L8D6"/>
<dbReference type="Proteomes" id="UP000245872">
    <property type="component" value="Chromosome"/>
</dbReference>
<organism evidence="3 4">
    <name type="scientific">Candidatus Cardinium hertigii</name>
    <dbReference type="NCBI Taxonomy" id="247481"/>
    <lineage>
        <taxon>Bacteria</taxon>
        <taxon>Pseudomonadati</taxon>
        <taxon>Bacteroidota</taxon>
        <taxon>Cytophagia</taxon>
        <taxon>Cytophagales</taxon>
        <taxon>Amoebophilaceae</taxon>
        <taxon>Candidatus Cardinium</taxon>
    </lineage>
</organism>
<dbReference type="EMBL" id="CP029619">
    <property type="protein sequence ID" value="AWN81878.1"/>
    <property type="molecule type" value="Genomic_DNA"/>
</dbReference>
<reference evidence="3 4" key="1">
    <citation type="submission" date="2018-05" db="EMBL/GenBank/DDBJ databases">
        <title>Candidatus Cardinium hertigii Genome Assembly.</title>
        <authorList>
            <person name="Showmaker K.C."/>
            <person name="Walden K.O."/>
            <person name="Fields C.J."/>
            <person name="Lambert K.N."/>
            <person name="Hudson M.E."/>
        </authorList>
    </citation>
    <scope>NUCLEOTIDE SEQUENCE [LARGE SCALE GENOMIC DNA]</scope>
    <source>
        <strain evidence="4">cHgTN10</strain>
    </source>
</reference>
<name>A0A2Z3L8D6_9BACT</name>